<dbReference type="GO" id="GO:0005525">
    <property type="term" value="F:GTP binding"/>
    <property type="evidence" value="ECO:0007669"/>
    <property type="project" value="InterPro"/>
</dbReference>
<dbReference type="EMBL" id="JARKIK010000082">
    <property type="protein sequence ID" value="KAK8725637.1"/>
    <property type="molecule type" value="Genomic_DNA"/>
</dbReference>
<comment type="caution">
    <text evidence="4">The sequence shown here is derived from an EMBL/GenBank/DDBJ whole genome shotgun (WGS) entry which is preliminary data.</text>
</comment>
<reference evidence="4 5" key="1">
    <citation type="journal article" date="2024" name="BMC Genomics">
        <title>Genome assembly of redclaw crayfish (Cherax quadricarinatus) provides insights into its immune adaptation and hypoxia tolerance.</title>
        <authorList>
            <person name="Liu Z."/>
            <person name="Zheng J."/>
            <person name="Li H."/>
            <person name="Fang K."/>
            <person name="Wang S."/>
            <person name="He J."/>
            <person name="Zhou D."/>
            <person name="Weng S."/>
            <person name="Chi M."/>
            <person name="Gu Z."/>
            <person name="He J."/>
            <person name="Li F."/>
            <person name="Wang M."/>
        </authorList>
    </citation>
    <scope>NUCLEOTIDE SEQUENCE [LARGE SCALE GENOMIC DNA]</scope>
    <source>
        <strain evidence="4">ZL_2023a</strain>
    </source>
</reference>
<feature type="non-terminal residue" evidence="4">
    <location>
        <position position="1"/>
    </location>
</feature>
<keyword evidence="2" id="KW-0597">Phosphoprotein</keyword>
<keyword evidence="5" id="KW-1185">Reference proteome</keyword>
<dbReference type="SMART" id="SM00173">
    <property type="entry name" value="RAS"/>
    <property type="match status" value="1"/>
</dbReference>
<dbReference type="GO" id="GO:0003924">
    <property type="term" value="F:GTPase activity"/>
    <property type="evidence" value="ECO:0007669"/>
    <property type="project" value="InterPro"/>
</dbReference>
<dbReference type="InterPro" id="IPR005225">
    <property type="entry name" value="Small_GTP-bd"/>
</dbReference>
<evidence type="ECO:0000256" key="1">
    <source>
        <dbReference type="ARBA" id="ARBA00008846"/>
    </source>
</evidence>
<dbReference type="PANTHER" id="PTHR45775:SF7">
    <property type="entry name" value="RAD, GEM_KIR FAMILY MEMBER 1, ISOFORM B"/>
    <property type="match status" value="1"/>
</dbReference>
<dbReference type="SUPFAM" id="SSF52540">
    <property type="entry name" value="P-loop containing nucleoside triphosphate hydrolases"/>
    <property type="match status" value="1"/>
</dbReference>
<dbReference type="NCBIfam" id="TIGR00231">
    <property type="entry name" value="small_GTP"/>
    <property type="match status" value="1"/>
</dbReference>
<dbReference type="Gene3D" id="3.40.50.300">
    <property type="entry name" value="P-loop containing nucleotide triphosphate hydrolases"/>
    <property type="match status" value="1"/>
</dbReference>
<feature type="region of interest" description="Disordered" evidence="3">
    <location>
        <begin position="100"/>
        <end position="121"/>
    </location>
</feature>
<feature type="region of interest" description="Disordered" evidence="3">
    <location>
        <begin position="1"/>
        <end position="21"/>
    </location>
</feature>
<feature type="compositionally biased region" description="Polar residues" evidence="3">
    <location>
        <begin position="108"/>
        <end position="117"/>
    </location>
</feature>
<evidence type="ECO:0000256" key="3">
    <source>
        <dbReference type="SAM" id="MobiDB-lite"/>
    </source>
</evidence>
<dbReference type="SMART" id="SM00174">
    <property type="entry name" value="RHO"/>
    <property type="match status" value="1"/>
</dbReference>
<dbReference type="GO" id="GO:0005246">
    <property type="term" value="F:calcium channel regulator activity"/>
    <property type="evidence" value="ECO:0007669"/>
    <property type="project" value="TreeGrafter"/>
</dbReference>
<name>A0AAW0WDX1_CHEQU</name>
<dbReference type="SMART" id="SM00175">
    <property type="entry name" value="RAB"/>
    <property type="match status" value="1"/>
</dbReference>
<dbReference type="Proteomes" id="UP001445076">
    <property type="component" value="Unassembled WGS sequence"/>
</dbReference>
<sequence>SDDNMEVRSPPVLPTGFPAITPEDLTPAELHEFDMKYGSPHHARSRSIKSLARPTLLALPLERPRLTSLPVNGADDDDDDYYRLRHFSITGRRIVNRGDSFKSRRTRSNTSVASDASSADGCAWSHPCSLATSAASSAASSQASSASEMTTPYRVVMLGGPGVGKTALVHQFMTSEYINAYDNSLDEEFGEHSVSILLDGEESEIMFVDHPADEMTVENYLGTYEPHAFVVVYSVVEKTSFQRAEEVLQYLWRLDVMANKGVILVGNKTDIVRSRCVTSKEGSNLADSYDCKYIETSSGFNHQVDELLVGILKQIRLKSRDSEVTARKRSTRKKKYRGSKTSASLKVKSFLTKV</sequence>
<dbReference type="Pfam" id="PF00071">
    <property type="entry name" value="Ras"/>
    <property type="match status" value="1"/>
</dbReference>
<protein>
    <recommendedName>
        <fullName evidence="6">GTP-binding protein RAD</fullName>
    </recommendedName>
</protein>
<dbReference type="PANTHER" id="PTHR45775">
    <property type="entry name" value="RAD, GEM/KIR FAMILY MEMBER 2, ISOFORM C"/>
    <property type="match status" value="1"/>
</dbReference>
<dbReference type="InterPro" id="IPR027417">
    <property type="entry name" value="P-loop_NTPase"/>
</dbReference>
<proteinExistence type="inferred from homology"/>
<dbReference type="InterPro" id="IPR051641">
    <property type="entry name" value="RGK_GTP-binding_reg"/>
</dbReference>
<dbReference type="PRINTS" id="PR00449">
    <property type="entry name" value="RASTRNSFRMNG"/>
</dbReference>
<evidence type="ECO:0000256" key="2">
    <source>
        <dbReference type="ARBA" id="ARBA00022553"/>
    </source>
</evidence>
<dbReference type="AlphaFoldDB" id="A0AAW0WDX1"/>
<gene>
    <name evidence="4" type="ORF">OTU49_010660</name>
</gene>
<comment type="similarity">
    <text evidence="1">Belongs to the small GTPase superfamily. RGK family.</text>
</comment>
<dbReference type="PROSITE" id="PS51419">
    <property type="entry name" value="RAB"/>
    <property type="match status" value="1"/>
</dbReference>
<evidence type="ECO:0008006" key="6">
    <source>
        <dbReference type="Google" id="ProtNLM"/>
    </source>
</evidence>
<evidence type="ECO:0000313" key="5">
    <source>
        <dbReference type="Proteomes" id="UP001445076"/>
    </source>
</evidence>
<dbReference type="FunFam" id="3.40.50.300:FF:000664">
    <property type="entry name" value="Uncharacterized protein, isoform B"/>
    <property type="match status" value="1"/>
</dbReference>
<dbReference type="GO" id="GO:0005886">
    <property type="term" value="C:plasma membrane"/>
    <property type="evidence" value="ECO:0007669"/>
    <property type="project" value="TreeGrafter"/>
</dbReference>
<dbReference type="PROSITE" id="PS51421">
    <property type="entry name" value="RAS"/>
    <property type="match status" value="1"/>
</dbReference>
<organism evidence="4 5">
    <name type="scientific">Cherax quadricarinatus</name>
    <name type="common">Australian red claw crayfish</name>
    <dbReference type="NCBI Taxonomy" id="27406"/>
    <lineage>
        <taxon>Eukaryota</taxon>
        <taxon>Metazoa</taxon>
        <taxon>Ecdysozoa</taxon>
        <taxon>Arthropoda</taxon>
        <taxon>Crustacea</taxon>
        <taxon>Multicrustacea</taxon>
        <taxon>Malacostraca</taxon>
        <taxon>Eumalacostraca</taxon>
        <taxon>Eucarida</taxon>
        <taxon>Decapoda</taxon>
        <taxon>Pleocyemata</taxon>
        <taxon>Astacidea</taxon>
        <taxon>Parastacoidea</taxon>
        <taxon>Parastacidae</taxon>
        <taxon>Cherax</taxon>
    </lineage>
</organism>
<dbReference type="InterPro" id="IPR001806">
    <property type="entry name" value="Small_GTPase"/>
</dbReference>
<evidence type="ECO:0000313" key="4">
    <source>
        <dbReference type="EMBL" id="KAK8725637.1"/>
    </source>
</evidence>
<accession>A0AAW0WDX1</accession>
<feature type="non-terminal residue" evidence="4">
    <location>
        <position position="354"/>
    </location>
</feature>